<name>A0ABW4SLN4_9ACTN</name>
<gene>
    <name evidence="2" type="ORF">ACFSKW_01195</name>
</gene>
<feature type="transmembrane region" description="Helical" evidence="1">
    <location>
        <begin position="110"/>
        <end position="131"/>
    </location>
</feature>
<keyword evidence="3" id="KW-1185">Reference proteome</keyword>
<dbReference type="RefSeq" id="WP_379568160.1">
    <property type="nucleotide sequence ID" value="NZ_JBHUFV010000003.1"/>
</dbReference>
<feature type="transmembrane region" description="Helical" evidence="1">
    <location>
        <begin position="86"/>
        <end position="103"/>
    </location>
</feature>
<keyword evidence="1" id="KW-1133">Transmembrane helix</keyword>
<dbReference type="Proteomes" id="UP001597368">
    <property type="component" value="Unassembled WGS sequence"/>
</dbReference>
<keyword evidence="1" id="KW-0812">Transmembrane</keyword>
<organism evidence="2 3">
    <name type="scientific">Nonomuraea mangrovi</name>
    <dbReference type="NCBI Taxonomy" id="2316207"/>
    <lineage>
        <taxon>Bacteria</taxon>
        <taxon>Bacillati</taxon>
        <taxon>Actinomycetota</taxon>
        <taxon>Actinomycetes</taxon>
        <taxon>Streptosporangiales</taxon>
        <taxon>Streptosporangiaceae</taxon>
        <taxon>Nonomuraea</taxon>
    </lineage>
</organism>
<evidence type="ECO:0008006" key="4">
    <source>
        <dbReference type="Google" id="ProtNLM"/>
    </source>
</evidence>
<feature type="transmembrane region" description="Helical" evidence="1">
    <location>
        <begin position="25"/>
        <end position="43"/>
    </location>
</feature>
<evidence type="ECO:0000256" key="1">
    <source>
        <dbReference type="SAM" id="Phobius"/>
    </source>
</evidence>
<keyword evidence="1" id="KW-0472">Membrane</keyword>
<protein>
    <recommendedName>
        <fullName evidence="4">DoxX family membrane protein</fullName>
    </recommendedName>
</protein>
<feature type="transmembrane region" description="Helical" evidence="1">
    <location>
        <begin position="137"/>
        <end position="160"/>
    </location>
</feature>
<accession>A0ABW4SLN4</accession>
<reference evidence="3" key="1">
    <citation type="journal article" date="2019" name="Int. J. Syst. Evol. Microbiol.">
        <title>The Global Catalogue of Microorganisms (GCM) 10K type strain sequencing project: providing services to taxonomists for standard genome sequencing and annotation.</title>
        <authorList>
            <consortium name="The Broad Institute Genomics Platform"/>
            <consortium name="The Broad Institute Genome Sequencing Center for Infectious Disease"/>
            <person name="Wu L."/>
            <person name="Ma J."/>
        </authorList>
    </citation>
    <scope>NUCLEOTIDE SEQUENCE [LARGE SCALE GENOMIC DNA]</scope>
    <source>
        <strain evidence="3">ICMP 6774ER</strain>
    </source>
</reference>
<evidence type="ECO:0000313" key="3">
    <source>
        <dbReference type="Proteomes" id="UP001597368"/>
    </source>
</evidence>
<proteinExistence type="predicted"/>
<sequence length="166" mass="17559">MVTTDSTAQTDEGAEQERPSRTVDYVWAIARIAMGWLFLFTYVDRTFGLGFATPATKAWIFGGSPTAELLRGGIFASLAGQPWVDALFLLGLLGLGLCLMLGIATRAAAVAAGITLMIVWVAKLPVVATPIVNEHVISTMVLAALAMVNAGNTLGMGRLVGRSYLK</sequence>
<comment type="caution">
    <text evidence="2">The sequence shown here is derived from an EMBL/GenBank/DDBJ whole genome shotgun (WGS) entry which is preliminary data.</text>
</comment>
<dbReference type="EMBL" id="JBHUFV010000003">
    <property type="protein sequence ID" value="MFD1930084.1"/>
    <property type="molecule type" value="Genomic_DNA"/>
</dbReference>
<evidence type="ECO:0000313" key="2">
    <source>
        <dbReference type="EMBL" id="MFD1930084.1"/>
    </source>
</evidence>